<dbReference type="CDD" id="cd08497">
    <property type="entry name" value="MbnE-like"/>
    <property type="match status" value="1"/>
</dbReference>
<dbReference type="SUPFAM" id="SSF53850">
    <property type="entry name" value="Periplasmic binding protein-like II"/>
    <property type="match status" value="1"/>
</dbReference>
<dbReference type="PIRSF" id="PIRSF002741">
    <property type="entry name" value="MppA"/>
    <property type="match status" value="1"/>
</dbReference>
<organism evidence="4 5">
    <name type="scientific">Endozoicomonas gorgoniicola</name>
    <dbReference type="NCBI Taxonomy" id="1234144"/>
    <lineage>
        <taxon>Bacteria</taxon>
        <taxon>Pseudomonadati</taxon>
        <taxon>Pseudomonadota</taxon>
        <taxon>Gammaproteobacteria</taxon>
        <taxon>Oceanospirillales</taxon>
        <taxon>Endozoicomonadaceae</taxon>
        <taxon>Endozoicomonas</taxon>
    </lineage>
</organism>
<evidence type="ECO:0000256" key="2">
    <source>
        <dbReference type="SAM" id="SignalP"/>
    </source>
</evidence>
<keyword evidence="5" id="KW-1185">Reference proteome</keyword>
<dbReference type="Proteomes" id="UP001209854">
    <property type="component" value="Unassembled WGS sequence"/>
</dbReference>
<comment type="caution">
    <text evidence="4">The sequence shown here is derived from an EMBL/GenBank/DDBJ whole genome shotgun (WGS) entry which is preliminary data.</text>
</comment>
<dbReference type="PANTHER" id="PTHR30290">
    <property type="entry name" value="PERIPLASMIC BINDING COMPONENT OF ABC TRANSPORTER"/>
    <property type="match status" value="1"/>
</dbReference>
<feature type="domain" description="Solute-binding protein family 5" evidence="3">
    <location>
        <begin position="120"/>
        <end position="527"/>
    </location>
</feature>
<evidence type="ECO:0000313" key="5">
    <source>
        <dbReference type="Proteomes" id="UP001209854"/>
    </source>
</evidence>
<sequence>MSRPFNRIAHWLLAGGSLLTVLLTVLLTASQSHAADSPAPDGQITRSHARALYGQPFYPADFKHFNYINPNAPDSGTLRLGAQGTFDTFNAFTTKGVPASLSGHLYDSLMVRSRDEPYTLYGLIAEAVEYPASNRWVRFYLNPKARFADGKPITAADVKFTFDQFNSKDAPIYRSALDNVESVKVESAQQIIFYLNASHEENRLLPFQIAQLPILPSHDRERYDFSRADFTLPLSSGAYTIKSYEPGKQVILREVENYWAKNHPVRVGHNNFRQIQYDYFRNATVSLQAFLAGGYDIRLETIAKNWSHGYTGKAVESGKIIQTLLPRKTNQIQAFVFNTSSAVFKDRRVRQAVSQGYDFQWTNRTLMYSNYQQPHSLFANSEFGQRSAPNSGELKLLQPFRHKLPVELFTQQWQPVKTSGDGNIRAKLQLAHSLLQQSGWVVKKQQRVNRENGQVLSFELLLTTPEQERIVLPFQRNLEQLGIEMRVKTVDLAQYIQRVRNKDYDMLLRTISHGTTPGNELQQYWHSQYANEQGSQNVANVSNPVVDAILPYVRTAKTLEELITVTRALDRILLWEYYVIPQLQAGQWRVAHRSRLGYPSGTALNGYLDFTTWWEKPQND</sequence>
<dbReference type="EMBL" id="JAPFCC010000001">
    <property type="protein sequence ID" value="MCW7552528.1"/>
    <property type="molecule type" value="Genomic_DNA"/>
</dbReference>
<proteinExistence type="predicted"/>
<reference evidence="4 5" key="1">
    <citation type="submission" date="2022-10" db="EMBL/GenBank/DDBJ databases">
        <title>High-quality genome sequences of two octocoral-associated bacteria, Endozoicomonas euniceicola EF212 and Endozoicomonas gorgoniicola PS125.</title>
        <authorList>
            <person name="Chiou Y.-J."/>
            <person name="Chen Y.-H."/>
        </authorList>
    </citation>
    <scope>NUCLEOTIDE SEQUENCE [LARGE SCALE GENOMIC DNA]</scope>
    <source>
        <strain evidence="4 5">PS125</strain>
    </source>
</reference>
<protein>
    <submittedName>
        <fullName evidence="4">Extracellular solute-binding protein</fullName>
    </submittedName>
</protein>
<feature type="chain" id="PRO_5045288351" evidence="2">
    <location>
        <begin position="35"/>
        <end position="620"/>
    </location>
</feature>
<dbReference type="Gene3D" id="3.10.105.10">
    <property type="entry name" value="Dipeptide-binding Protein, Domain 3"/>
    <property type="match status" value="1"/>
</dbReference>
<evidence type="ECO:0000256" key="1">
    <source>
        <dbReference type="ARBA" id="ARBA00022729"/>
    </source>
</evidence>
<dbReference type="PANTHER" id="PTHR30290:SF64">
    <property type="entry name" value="ABC TRANSPORTER PERIPLASMIC BINDING PROTEIN"/>
    <property type="match status" value="1"/>
</dbReference>
<feature type="signal peptide" evidence="2">
    <location>
        <begin position="1"/>
        <end position="34"/>
    </location>
</feature>
<dbReference type="Pfam" id="PF00496">
    <property type="entry name" value="SBP_bac_5"/>
    <property type="match status" value="1"/>
</dbReference>
<evidence type="ECO:0000313" key="4">
    <source>
        <dbReference type="EMBL" id="MCW7552528.1"/>
    </source>
</evidence>
<dbReference type="InterPro" id="IPR039424">
    <property type="entry name" value="SBP_5"/>
</dbReference>
<accession>A0ABT3MT41</accession>
<dbReference type="RefSeq" id="WP_262567481.1">
    <property type="nucleotide sequence ID" value="NZ_JAPFCC010000001.1"/>
</dbReference>
<gene>
    <name evidence="4" type="ORF">NX722_07680</name>
</gene>
<keyword evidence="1 2" id="KW-0732">Signal</keyword>
<dbReference type="InterPro" id="IPR030678">
    <property type="entry name" value="Peptide/Ni-bd"/>
</dbReference>
<dbReference type="Gene3D" id="3.40.190.10">
    <property type="entry name" value="Periplasmic binding protein-like II"/>
    <property type="match status" value="1"/>
</dbReference>
<dbReference type="InterPro" id="IPR000914">
    <property type="entry name" value="SBP_5_dom"/>
</dbReference>
<evidence type="ECO:0000259" key="3">
    <source>
        <dbReference type="Pfam" id="PF00496"/>
    </source>
</evidence>
<name>A0ABT3MT41_9GAMM</name>